<accession>A0A1I0GSN3</accession>
<reference evidence="4" key="1">
    <citation type="submission" date="2016-10" db="EMBL/GenBank/DDBJ databases">
        <authorList>
            <person name="Varghese N."/>
            <person name="Submissions S."/>
        </authorList>
    </citation>
    <scope>NUCLEOTIDE SEQUENCE [LARGE SCALE GENOMIC DNA]</scope>
    <source>
        <strain evidence="4">CGMCC 1.6489</strain>
    </source>
</reference>
<evidence type="ECO:0000259" key="2">
    <source>
        <dbReference type="Pfam" id="PF07589"/>
    </source>
</evidence>
<dbReference type="NCBIfam" id="TIGR02595">
    <property type="entry name" value="PEP_CTERM"/>
    <property type="match status" value="1"/>
</dbReference>
<gene>
    <name evidence="3" type="ORF">SAMN04487962_12047</name>
</gene>
<sequence>MISRSSLLSLFAAMLYLGSIQSHAMPIDLLLESNDDSGAGNELFLANFDGYQSLIDATINSSSFSQLNINSNFSSGGLAFDGSSYQLLLESDVDGNAGNEVFLASFDSFQSLLDGTVASSSFSQLNINPNFSAGGLAFDGSSYQLLLESDVDSGAGNEIFLAGFDSFQSLLDGTVASSSFSQLNINSNFSAGGLAFDGSSYQLLLESDMDSGAGNEIFLASFDDFQDLLDGIIADSSFSQLNINSNFSAGGLVAYVPDGPVEVPEPASWALLMFGLGTLMLRRRRTR</sequence>
<name>A0A1I0GSN3_9GAMM</name>
<organism evidence="3 4">
    <name type="scientific">Marinobacter segnicrescens</name>
    <dbReference type="NCBI Taxonomy" id="430453"/>
    <lineage>
        <taxon>Bacteria</taxon>
        <taxon>Pseudomonadati</taxon>
        <taxon>Pseudomonadota</taxon>
        <taxon>Gammaproteobacteria</taxon>
        <taxon>Pseudomonadales</taxon>
        <taxon>Marinobacteraceae</taxon>
        <taxon>Marinobacter</taxon>
    </lineage>
</organism>
<protein>
    <submittedName>
        <fullName evidence="3">PEP-CTERM protein-sorting domain-containing protein</fullName>
    </submittedName>
</protein>
<dbReference type="AlphaFoldDB" id="A0A1I0GSN3"/>
<evidence type="ECO:0000313" key="3">
    <source>
        <dbReference type="EMBL" id="SET74336.1"/>
    </source>
</evidence>
<feature type="domain" description="Ice-binding protein C-terminal" evidence="2">
    <location>
        <begin position="263"/>
        <end position="284"/>
    </location>
</feature>
<feature type="chain" id="PRO_5011571618" evidence="1">
    <location>
        <begin position="25"/>
        <end position="287"/>
    </location>
</feature>
<evidence type="ECO:0000256" key="1">
    <source>
        <dbReference type="SAM" id="SignalP"/>
    </source>
</evidence>
<dbReference type="RefSeq" id="WP_177186080.1">
    <property type="nucleotide sequence ID" value="NZ_FOHZ01000020.1"/>
</dbReference>
<keyword evidence="1" id="KW-0732">Signal</keyword>
<keyword evidence="4" id="KW-1185">Reference proteome</keyword>
<dbReference type="Pfam" id="PF07589">
    <property type="entry name" value="PEP-CTERM"/>
    <property type="match status" value="1"/>
</dbReference>
<dbReference type="Proteomes" id="UP000198762">
    <property type="component" value="Unassembled WGS sequence"/>
</dbReference>
<evidence type="ECO:0000313" key="4">
    <source>
        <dbReference type="Proteomes" id="UP000198762"/>
    </source>
</evidence>
<dbReference type="EMBL" id="FOHZ01000020">
    <property type="protein sequence ID" value="SET74336.1"/>
    <property type="molecule type" value="Genomic_DNA"/>
</dbReference>
<proteinExistence type="predicted"/>
<dbReference type="InterPro" id="IPR013424">
    <property type="entry name" value="Ice-binding_C"/>
</dbReference>
<feature type="signal peptide" evidence="1">
    <location>
        <begin position="1"/>
        <end position="24"/>
    </location>
</feature>